<name>A0A3D4V5Y4_9BACT</name>
<dbReference type="PROSITE" id="PS50110">
    <property type="entry name" value="RESPONSE_REGULATORY"/>
    <property type="match status" value="1"/>
</dbReference>
<dbReference type="EMBL" id="DPIY01000005">
    <property type="protein sequence ID" value="HCT56485.1"/>
    <property type="molecule type" value="Genomic_DNA"/>
</dbReference>
<gene>
    <name evidence="8" type="ORF">DGD08_04650</name>
</gene>
<evidence type="ECO:0000256" key="5">
    <source>
        <dbReference type="PROSITE-ProRule" id="PRU00169"/>
    </source>
</evidence>
<feature type="domain" description="HTH luxR-type" evidence="6">
    <location>
        <begin position="166"/>
        <end position="231"/>
    </location>
</feature>
<dbReference type="GO" id="GO:0006355">
    <property type="term" value="P:regulation of DNA-templated transcription"/>
    <property type="evidence" value="ECO:0007669"/>
    <property type="project" value="InterPro"/>
</dbReference>
<dbReference type="Gene3D" id="3.40.50.2300">
    <property type="match status" value="1"/>
</dbReference>
<dbReference type="InterPro" id="IPR016032">
    <property type="entry name" value="Sig_transdc_resp-reg_C-effctor"/>
</dbReference>
<dbReference type="CDD" id="cd17535">
    <property type="entry name" value="REC_NarL-like"/>
    <property type="match status" value="1"/>
</dbReference>
<evidence type="ECO:0000256" key="2">
    <source>
        <dbReference type="ARBA" id="ARBA00023015"/>
    </source>
</evidence>
<evidence type="ECO:0000259" key="7">
    <source>
        <dbReference type="PROSITE" id="PS50110"/>
    </source>
</evidence>
<dbReference type="Proteomes" id="UP000264071">
    <property type="component" value="Unassembled WGS sequence"/>
</dbReference>
<dbReference type="GO" id="GO:0000160">
    <property type="term" value="P:phosphorelay signal transduction system"/>
    <property type="evidence" value="ECO:0007669"/>
    <property type="project" value="InterPro"/>
</dbReference>
<dbReference type="InterPro" id="IPR058245">
    <property type="entry name" value="NreC/VraR/RcsB-like_REC"/>
</dbReference>
<dbReference type="Pfam" id="PF00196">
    <property type="entry name" value="GerE"/>
    <property type="match status" value="1"/>
</dbReference>
<dbReference type="PRINTS" id="PR00038">
    <property type="entry name" value="HTHLUXR"/>
</dbReference>
<dbReference type="PANTHER" id="PTHR44688:SF16">
    <property type="entry name" value="DNA-BINDING TRANSCRIPTIONAL ACTIVATOR DEVR_DOSR"/>
    <property type="match status" value="1"/>
</dbReference>
<keyword evidence="2" id="KW-0805">Transcription regulation</keyword>
<dbReference type="InterPro" id="IPR001789">
    <property type="entry name" value="Sig_transdc_resp-reg_receiver"/>
</dbReference>
<proteinExistence type="predicted"/>
<reference evidence="8 9" key="1">
    <citation type="journal article" date="2018" name="Nat. Biotechnol.">
        <title>A standardized bacterial taxonomy based on genome phylogeny substantially revises the tree of life.</title>
        <authorList>
            <person name="Parks D.H."/>
            <person name="Chuvochina M."/>
            <person name="Waite D.W."/>
            <person name="Rinke C."/>
            <person name="Skarshewski A."/>
            <person name="Chaumeil P.A."/>
            <person name="Hugenholtz P."/>
        </authorList>
    </citation>
    <scope>NUCLEOTIDE SEQUENCE [LARGE SCALE GENOMIC DNA]</scope>
    <source>
        <strain evidence="8">UBA8844</strain>
    </source>
</reference>
<keyword evidence="1 5" id="KW-0597">Phosphoprotein</keyword>
<sequence length="239" mass="25483">MFSKPGESKNAPTSNTGNRTKVLLVVGVRLYREGLASELAHDARIDVVGQCGTAEDAIAITPIAAPDVVLVDIHTPHAFELLRALKAPPSVVRVVAFAVGEHERDIDRCAEAGVDGFVTEDVTVEEIANAVLAARCGELNCSPRSAAMLLRRLSVLASLTSATNAMSNVVAPLTSREQDILGLLVTGCSNKVIAGELHIQTTTVKNHVHRILEKLGVRTRIEAAARVRSMGQLPHHTRA</sequence>
<keyword evidence="3 8" id="KW-0238">DNA-binding</keyword>
<comment type="caution">
    <text evidence="8">The sequence shown here is derived from an EMBL/GenBank/DDBJ whole genome shotgun (WGS) entry which is preliminary data.</text>
</comment>
<dbReference type="InterPro" id="IPR011006">
    <property type="entry name" value="CheY-like_superfamily"/>
</dbReference>
<dbReference type="AlphaFoldDB" id="A0A3D4V5Y4"/>
<dbReference type="Pfam" id="PF00072">
    <property type="entry name" value="Response_reg"/>
    <property type="match status" value="1"/>
</dbReference>
<dbReference type="PROSITE" id="PS50043">
    <property type="entry name" value="HTH_LUXR_2"/>
    <property type="match status" value="1"/>
</dbReference>
<evidence type="ECO:0000313" key="9">
    <source>
        <dbReference type="Proteomes" id="UP000264071"/>
    </source>
</evidence>
<evidence type="ECO:0000259" key="6">
    <source>
        <dbReference type="PROSITE" id="PS50043"/>
    </source>
</evidence>
<evidence type="ECO:0000256" key="4">
    <source>
        <dbReference type="ARBA" id="ARBA00023163"/>
    </source>
</evidence>
<protein>
    <submittedName>
        <fullName evidence="8">DNA-binding response regulator</fullName>
    </submittedName>
</protein>
<dbReference type="SUPFAM" id="SSF52172">
    <property type="entry name" value="CheY-like"/>
    <property type="match status" value="1"/>
</dbReference>
<dbReference type="PROSITE" id="PS00622">
    <property type="entry name" value="HTH_LUXR_1"/>
    <property type="match status" value="1"/>
</dbReference>
<keyword evidence="4" id="KW-0804">Transcription</keyword>
<dbReference type="PANTHER" id="PTHR44688">
    <property type="entry name" value="DNA-BINDING TRANSCRIPTIONAL ACTIVATOR DEVR_DOSR"/>
    <property type="match status" value="1"/>
</dbReference>
<organism evidence="8 9">
    <name type="scientific">Gemmatimonas aurantiaca</name>
    <dbReference type="NCBI Taxonomy" id="173480"/>
    <lineage>
        <taxon>Bacteria</taxon>
        <taxon>Pseudomonadati</taxon>
        <taxon>Gemmatimonadota</taxon>
        <taxon>Gemmatimonadia</taxon>
        <taxon>Gemmatimonadales</taxon>
        <taxon>Gemmatimonadaceae</taxon>
        <taxon>Gemmatimonas</taxon>
    </lineage>
</organism>
<dbReference type="OMA" id="HITALMT"/>
<dbReference type="CDD" id="cd06170">
    <property type="entry name" value="LuxR_C_like"/>
    <property type="match status" value="1"/>
</dbReference>
<dbReference type="SMART" id="SM00421">
    <property type="entry name" value="HTH_LUXR"/>
    <property type="match status" value="1"/>
</dbReference>
<feature type="modified residue" description="4-aspartylphosphate" evidence="5">
    <location>
        <position position="72"/>
    </location>
</feature>
<dbReference type="InterPro" id="IPR000792">
    <property type="entry name" value="Tscrpt_reg_LuxR_C"/>
</dbReference>
<evidence type="ECO:0000256" key="1">
    <source>
        <dbReference type="ARBA" id="ARBA00022553"/>
    </source>
</evidence>
<dbReference type="GO" id="GO:0003677">
    <property type="term" value="F:DNA binding"/>
    <property type="evidence" value="ECO:0007669"/>
    <property type="project" value="UniProtKB-KW"/>
</dbReference>
<dbReference type="SUPFAM" id="SSF46894">
    <property type="entry name" value="C-terminal effector domain of the bipartite response regulators"/>
    <property type="match status" value="1"/>
</dbReference>
<evidence type="ECO:0000313" key="8">
    <source>
        <dbReference type="EMBL" id="HCT56485.1"/>
    </source>
</evidence>
<feature type="domain" description="Response regulatory" evidence="7">
    <location>
        <begin position="21"/>
        <end position="135"/>
    </location>
</feature>
<evidence type="ECO:0000256" key="3">
    <source>
        <dbReference type="ARBA" id="ARBA00023125"/>
    </source>
</evidence>
<dbReference type="SMART" id="SM00448">
    <property type="entry name" value="REC"/>
    <property type="match status" value="1"/>
</dbReference>
<accession>A0A3D4V5Y4</accession>